<evidence type="ECO:0000313" key="4">
    <source>
        <dbReference type="Proteomes" id="UP000673375"/>
    </source>
</evidence>
<dbReference type="Proteomes" id="UP000673375">
    <property type="component" value="Unassembled WGS sequence"/>
</dbReference>
<feature type="region of interest" description="Disordered" evidence="1">
    <location>
        <begin position="69"/>
        <end position="94"/>
    </location>
</feature>
<organism evidence="3 4">
    <name type="scientific">Enterococcus larvae</name>
    <dbReference type="NCBI Taxonomy" id="2794352"/>
    <lineage>
        <taxon>Bacteria</taxon>
        <taxon>Bacillati</taxon>
        <taxon>Bacillota</taxon>
        <taxon>Bacilli</taxon>
        <taxon>Lactobacillales</taxon>
        <taxon>Enterococcaceae</taxon>
        <taxon>Enterococcus</taxon>
    </lineage>
</organism>
<sequence length="94" mass="10411">MAMAFRGIGTGVSELADTAGGFSSDHRGKGKGGYFRFSCLFCVILFSLFIYPYIFRISILKHRFYLSSSGKKTKRDPPFGGGREKGVKNEKVLC</sequence>
<keyword evidence="2" id="KW-1133">Transmembrane helix</keyword>
<evidence type="ECO:0000313" key="3">
    <source>
        <dbReference type="EMBL" id="MBP1047229.1"/>
    </source>
</evidence>
<dbReference type="RefSeq" id="WP_209558017.1">
    <property type="nucleotide sequence ID" value="NZ_JAEDXU010000007.1"/>
</dbReference>
<gene>
    <name evidence="3" type="ORF">I6N96_13180</name>
</gene>
<reference evidence="3 4" key="1">
    <citation type="submission" date="2020-12" db="EMBL/GenBank/DDBJ databases">
        <title>Vagococcus allomyrinae sp. nov. and Enterococcus lavae sp. nov., isolated from the larvae of Allomyrina dichotoma.</title>
        <authorList>
            <person name="Lee S.D."/>
        </authorList>
    </citation>
    <scope>NUCLEOTIDE SEQUENCE [LARGE SCALE GENOMIC DNA]</scope>
    <source>
        <strain evidence="3 4">BWM-S5</strain>
    </source>
</reference>
<accession>A0ABS4CNA4</accession>
<name>A0ABS4CNA4_9ENTE</name>
<keyword evidence="4" id="KW-1185">Reference proteome</keyword>
<proteinExistence type="predicted"/>
<feature type="compositionally biased region" description="Basic and acidic residues" evidence="1">
    <location>
        <begin position="82"/>
        <end position="94"/>
    </location>
</feature>
<keyword evidence="2" id="KW-0812">Transmembrane</keyword>
<keyword evidence="2" id="KW-0472">Membrane</keyword>
<evidence type="ECO:0000256" key="2">
    <source>
        <dbReference type="SAM" id="Phobius"/>
    </source>
</evidence>
<comment type="caution">
    <text evidence="3">The sequence shown here is derived from an EMBL/GenBank/DDBJ whole genome shotgun (WGS) entry which is preliminary data.</text>
</comment>
<feature type="transmembrane region" description="Helical" evidence="2">
    <location>
        <begin position="34"/>
        <end position="54"/>
    </location>
</feature>
<dbReference type="EMBL" id="JAEDXU010000007">
    <property type="protein sequence ID" value="MBP1047229.1"/>
    <property type="molecule type" value="Genomic_DNA"/>
</dbReference>
<protein>
    <submittedName>
        <fullName evidence="3">Uncharacterized protein</fullName>
    </submittedName>
</protein>
<evidence type="ECO:0000256" key="1">
    <source>
        <dbReference type="SAM" id="MobiDB-lite"/>
    </source>
</evidence>